<evidence type="ECO:0000313" key="2">
    <source>
        <dbReference type="EMBL" id="CAI4006636.1"/>
    </source>
</evidence>
<dbReference type="EMBL" id="CAMXCT010003868">
    <property type="protein sequence ID" value="CAI4006636.1"/>
    <property type="molecule type" value="Genomic_DNA"/>
</dbReference>
<reference evidence="3 4" key="2">
    <citation type="submission" date="2024-05" db="EMBL/GenBank/DDBJ databases">
        <authorList>
            <person name="Chen Y."/>
            <person name="Shah S."/>
            <person name="Dougan E. K."/>
            <person name="Thang M."/>
            <person name="Chan C."/>
        </authorList>
    </citation>
    <scope>NUCLEOTIDE SEQUENCE [LARGE SCALE GENOMIC DNA]</scope>
</reference>
<organism evidence="2">
    <name type="scientific">Cladocopium goreaui</name>
    <dbReference type="NCBI Taxonomy" id="2562237"/>
    <lineage>
        <taxon>Eukaryota</taxon>
        <taxon>Sar</taxon>
        <taxon>Alveolata</taxon>
        <taxon>Dinophyceae</taxon>
        <taxon>Suessiales</taxon>
        <taxon>Symbiodiniaceae</taxon>
        <taxon>Cladocopium</taxon>
    </lineage>
</organism>
<comment type="caution">
    <text evidence="2">The sequence shown here is derived from an EMBL/GenBank/DDBJ whole genome shotgun (WGS) entry which is preliminary data.</text>
</comment>
<evidence type="ECO:0000313" key="3">
    <source>
        <dbReference type="EMBL" id="CAL4793948.1"/>
    </source>
</evidence>
<accession>A0A9P1DAA2</accession>
<dbReference type="Proteomes" id="UP001152797">
    <property type="component" value="Unassembled WGS sequence"/>
</dbReference>
<dbReference type="EMBL" id="CAMXCT030003868">
    <property type="protein sequence ID" value="CAL4793948.1"/>
    <property type="molecule type" value="Genomic_DNA"/>
</dbReference>
<feature type="compositionally biased region" description="Basic and acidic residues" evidence="1">
    <location>
        <begin position="121"/>
        <end position="180"/>
    </location>
</feature>
<gene>
    <name evidence="2" type="ORF">C1SCF055_LOCUS32255</name>
</gene>
<dbReference type="EMBL" id="CAMXCT020003868">
    <property type="protein sequence ID" value="CAL1160011.1"/>
    <property type="molecule type" value="Genomic_DNA"/>
</dbReference>
<proteinExistence type="predicted"/>
<protein>
    <submittedName>
        <fullName evidence="3">C3H1-type domain-containing protein</fullName>
    </submittedName>
</protein>
<keyword evidence="4" id="KW-1185">Reference proteome</keyword>
<evidence type="ECO:0000313" key="4">
    <source>
        <dbReference type="Proteomes" id="UP001152797"/>
    </source>
</evidence>
<reference evidence="2" key="1">
    <citation type="submission" date="2022-10" db="EMBL/GenBank/DDBJ databases">
        <authorList>
            <person name="Chen Y."/>
            <person name="Dougan E. K."/>
            <person name="Chan C."/>
            <person name="Rhodes N."/>
            <person name="Thang M."/>
        </authorList>
    </citation>
    <scope>NUCLEOTIDE SEQUENCE</scope>
</reference>
<dbReference type="OrthoDB" id="10349317at2759"/>
<name>A0A9P1DAA2_9DINO</name>
<dbReference type="AlphaFoldDB" id="A0A9P1DAA2"/>
<feature type="region of interest" description="Disordered" evidence="1">
    <location>
        <begin position="117"/>
        <end position="193"/>
    </location>
</feature>
<sequence>MGTLGVVLPPLIKELAKRLDQVETGIDQNEVLTRQEFAQACWKIGRTVRQLIKPDYSEERGILWHECKGALKQVLVIEKFQPGVFMDNCVRSDVVEKDLAEMLRRLVTYLKKRQSGAIHQPIEKEEARERPAESQDEEKGLSKGKGKDKGKDKGKGKGKGKSKEGEEGGEKDKEEKDDKNSSPWKKRKWTGSWNKGQFGESKSDWWSEDINLGTTVSDFSIFEESDPEQECPDKVRFLFQIMRCVTGAKSVQLCHTFGPSRIMI</sequence>
<evidence type="ECO:0000256" key="1">
    <source>
        <dbReference type="SAM" id="MobiDB-lite"/>
    </source>
</evidence>